<dbReference type="GO" id="GO:0003676">
    <property type="term" value="F:nucleic acid binding"/>
    <property type="evidence" value="ECO:0007669"/>
    <property type="project" value="InterPro"/>
</dbReference>
<dbReference type="EMBL" id="QJKJ01006702">
    <property type="protein sequence ID" value="RDX85794.1"/>
    <property type="molecule type" value="Genomic_DNA"/>
</dbReference>
<name>A0A371G5G2_MUCPR</name>
<dbReference type="Gene3D" id="3.30.420.10">
    <property type="entry name" value="Ribonuclease H-like superfamily/Ribonuclease H"/>
    <property type="match status" value="1"/>
</dbReference>
<evidence type="ECO:0000313" key="3">
    <source>
        <dbReference type="Proteomes" id="UP000257109"/>
    </source>
</evidence>
<dbReference type="Pfam" id="PF00665">
    <property type="entry name" value="rve"/>
    <property type="match status" value="1"/>
</dbReference>
<gene>
    <name evidence="2" type="primary">K02A2.6</name>
    <name evidence="2" type="ORF">CR513_32969</name>
</gene>
<feature type="domain" description="Integrase catalytic" evidence="1">
    <location>
        <begin position="1"/>
        <end position="109"/>
    </location>
</feature>
<reference evidence="2" key="1">
    <citation type="submission" date="2018-05" db="EMBL/GenBank/DDBJ databases">
        <title>Draft genome of Mucuna pruriens seed.</title>
        <authorList>
            <person name="Nnadi N.E."/>
            <person name="Vos R."/>
            <person name="Hasami M.H."/>
            <person name="Devisetty U.K."/>
            <person name="Aguiy J.C."/>
        </authorList>
    </citation>
    <scope>NUCLEOTIDE SEQUENCE [LARGE SCALE GENOMIC DNA]</scope>
    <source>
        <strain evidence="2">JCA_2017</strain>
    </source>
</reference>
<dbReference type="InterPro" id="IPR012337">
    <property type="entry name" value="RNaseH-like_sf"/>
</dbReference>
<feature type="non-terminal residue" evidence="2">
    <location>
        <position position="1"/>
    </location>
</feature>
<sequence>MPQQPILLYEVFNVWGIDFMGPFTISEGNSYILLVIDYVSRWVEVKVTRTNNAKAVVTFLKSNIFCRFGVPKALISDQESHLYNKTMSTLLEKYGVIHQVATAYHPPNQRWRILAKATGADSWRILYGLIGQLIRLY</sequence>
<evidence type="ECO:0000313" key="2">
    <source>
        <dbReference type="EMBL" id="RDX85794.1"/>
    </source>
</evidence>
<dbReference type="PROSITE" id="PS50994">
    <property type="entry name" value="INTEGRASE"/>
    <property type="match status" value="1"/>
</dbReference>
<dbReference type="GO" id="GO:0015074">
    <property type="term" value="P:DNA integration"/>
    <property type="evidence" value="ECO:0007669"/>
    <property type="project" value="InterPro"/>
</dbReference>
<comment type="caution">
    <text evidence="2">The sequence shown here is derived from an EMBL/GenBank/DDBJ whole genome shotgun (WGS) entry which is preliminary data.</text>
</comment>
<dbReference type="SUPFAM" id="SSF53098">
    <property type="entry name" value="Ribonuclease H-like"/>
    <property type="match status" value="1"/>
</dbReference>
<accession>A0A371G5G2</accession>
<dbReference type="OrthoDB" id="95964at2759"/>
<organism evidence="2 3">
    <name type="scientific">Mucuna pruriens</name>
    <name type="common">Velvet bean</name>
    <name type="synonym">Dolichos pruriens</name>
    <dbReference type="NCBI Taxonomy" id="157652"/>
    <lineage>
        <taxon>Eukaryota</taxon>
        <taxon>Viridiplantae</taxon>
        <taxon>Streptophyta</taxon>
        <taxon>Embryophyta</taxon>
        <taxon>Tracheophyta</taxon>
        <taxon>Spermatophyta</taxon>
        <taxon>Magnoliopsida</taxon>
        <taxon>eudicotyledons</taxon>
        <taxon>Gunneridae</taxon>
        <taxon>Pentapetalae</taxon>
        <taxon>rosids</taxon>
        <taxon>fabids</taxon>
        <taxon>Fabales</taxon>
        <taxon>Fabaceae</taxon>
        <taxon>Papilionoideae</taxon>
        <taxon>50 kb inversion clade</taxon>
        <taxon>NPAAA clade</taxon>
        <taxon>indigoferoid/millettioid clade</taxon>
        <taxon>Phaseoleae</taxon>
        <taxon>Mucuna</taxon>
    </lineage>
</organism>
<dbReference type="InterPro" id="IPR036397">
    <property type="entry name" value="RNaseH_sf"/>
</dbReference>
<dbReference type="InterPro" id="IPR052160">
    <property type="entry name" value="Gypsy_RT_Integrase-like"/>
</dbReference>
<dbReference type="AlphaFoldDB" id="A0A371G5G2"/>
<dbReference type="PANTHER" id="PTHR47266">
    <property type="entry name" value="ENDONUCLEASE-RELATED"/>
    <property type="match status" value="1"/>
</dbReference>
<dbReference type="Proteomes" id="UP000257109">
    <property type="component" value="Unassembled WGS sequence"/>
</dbReference>
<evidence type="ECO:0000259" key="1">
    <source>
        <dbReference type="PROSITE" id="PS50994"/>
    </source>
</evidence>
<proteinExistence type="predicted"/>
<protein>
    <recommendedName>
        <fullName evidence="1">Integrase catalytic domain-containing protein</fullName>
    </recommendedName>
</protein>
<dbReference type="InterPro" id="IPR001584">
    <property type="entry name" value="Integrase_cat-core"/>
</dbReference>
<keyword evidence="3" id="KW-1185">Reference proteome</keyword>